<dbReference type="PANTHER" id="PTHR30213:SF0">
    <property type="entry name" value="UPF0761 MEMBRANE PROTEIN YIHY"/>
    <property type="match status" value="1"/>
</dbReference>
<evidence type="ECO:0000256" key="5">
    <source>
        <dbReference type="ARBA" id="ARBA00023136"/>
    </source>
</evidence>
<feature type="transmembrane region" description="Helical" evidence="7">
    <location>
        <begin position="238"/>
        <end position="262"/>
    </location>
</feature>
<gene>
    <name evidence="8" type="ORF">DY240_08270</name>
</gene>
<dbReference type="OrthoDB" id="9781030at2"/>
<reference evidence="8 9" key="1">
    <citation type="submission" date="2018-09" db="EMBL/GenBank/DDBJ databases">
        <title>Isolation, diversity and antifungal activity of actinobacteria from wheat.</title>
        <authorList>
            <person name="Han C."/>
        </authorList>
    </citation>
    <scope>NUCLEOTIDE SEQUENCE [LARGE SCALE GENOMIC DNA]</scope>
    <source>
        <strain evidence="8 9">NEAU-YY265</strain>
    </source>
</reference>
<dbReference type="RefSeq" id="WP_119659466.1">
    <property type="nucleotide sequence ID" value="NZ_QUAL01000071.1"/>
</dbReference>
<evidence type="ECO:0000256" key="2">
    <source>
        <dbReference type="ARBA" id="ARBA00022475"/>
    </source>
</evidence>
<keyword evidence="3 7" id="KW-0812">Transmembrane</keyword>
<dbReference type="GO" id="GO:0005886">
    <property type="term" value="C:plasma membrane"/>
    <property type="evidence" value="ECO:0007669"/>
    <property type="project" value="UniProtKB-SubCell"/>
</dbReference>
<evidence type="ECO:0000313" key="8">
    <source>
        <dbReference type="EMBL" id="RIQ29587.1"/>
    </source>
</evidence>
<dbReference type="PIRSF" id="PIRSF035875">
    <property type="entry name" value="RNase_BN"/>
    <property type="match status" value="1"/>
</dbReference>
<name>A0A418KT58_9ACTN</name>
<dbReference type="Pfam" id="PF03631">
    <property type="entry name" value="Virul_fac_BrkB"/>
    <property type="match status" value="1"/>
</dbReference>
<keyword evidence="4 7" id="KW-1133">Transmembrane helix</keyword>
<dbReference type="Proteomes" id="UP000284057">
    <property type="component" value="Unassembled WGS sequence"/>
</dbReference>
<comment type="subcellular location">
    <subcellularLocation>
        <location evidence="1">Cell membrane</location>
        <topology evidence="1">Multi-pass membrane protein</topology>
    </subcellularLocation>
</comment>
<keyword evidence="9" id="KW-1185">Reference proteome</keyword>
<evidence type="ECO:0000256" key="7">
    <source>
        <dbReference type="SAM" id="Phobius"/>
    </source>
</evidence>
<organism evidence="8 9">
    <name type="scientific">Jiangella rhizosphaerae</name>
    <dbReference type="NCBI Taxonomy" id="2293569"/>
    <lineage>
        <taxon>Bacteria</taxon>
        <taxon>Bacillati</taxon>
        <taxon>Actinomycetota</taxon>
        <taxon>Actinomycetes</taxon>
        <taxon>Jiangellales</taxon>
        <taxon>Jiangellaceae</taxon>
        <taxon>Jiangella</taxon>
    </lineage>
</organism>
<dbReference type="EMBL" id="QUAL01000071">
    <property type="protein sequence ID" value="RIQ29587.1"/>
    <property type="molecule type" value="Genomic_DNA"/>
</dbReference>
<feature type="region of interest" description="Disordered" evidence="6">
    <location>
        <begin position="1"/>
        <end position="30"/>
    </location>
</feature>
<keyword evidence="5 7" id="KW-0472">Membrane</keyword>
<comment type="caution">
    <text evidence="8">The sequence shown here is derived from an EMBL/GenBank/DDBJ whole genome shotgun (WGS) entry which is preliminary data.</text>
</comment>
<feature type="transmembrane region" description="Helical" evidence="7">
    <location>
        <begin position="207"/>
        <end position="226"/>
    </location>
</feature>
<evidence type="ECO:0000256" key="4">
    <source>
        <dbReference type="ARBA" id="ARBA00022989"/>
    </source>
</evidence>
<accession>A0A418KT58</accession>
<feature type="transmembrane region" description="Helical" evidence="7">
    <location>
        <begin position="162"/>
        <end position="187"/>
    </location>
</feature>
<evidence type="ECO:0000313" key="9">
    <source>
        <dbReference type="Proteomes" id="UP000284057"/>
    </source>
</evidence>
<feature type="transmembrane region" description="Helical" evidence="7">
    <location>
        <begin position="56"/>
        <end position="78"/>
    </location>
</feature>
<proteinExistence type="predicted"/>
<feature type="transmembrane region" description="Helical" evidence="7">
    <location>
        <begin position="118"/>
        <end position="141"/>
    </location>
</feature>
<feature type="compositionally biased region" description="Basic and acidic residues" evidence="6">
    <location>
        <begin position="347"/>
        <end position="359"/>
    </location>
</feature>
<evidence type="ECO:0000256" key="3">
    <source>
        <dbReference type="ARBA" id="ARBA00022692"/>
    </source>
</evidence>
<dbReference type="InterPro" id="IPR017039">
    <property type="entry name" value="Virul_fac_BrkB"/>
</dbReference>
<dbReference type="NCBIfam" id="TIGR00765">
    <property type="entry name" value="yihY_not_rbn"/>
    <property type="match status" value="1"/>
</dbReference>
<keyword evidence="2" id="KW-1003">Cell membrane</keyword>
<dbReference type="PANTHER" id="PTHR30213">
    <property type="entry name" value="INNER MEMBRANE PROTEIN YHJD"/>
    <property type="match status" value="1"/>
</dbReference>
<feature type="transmembrane region" description="Helical" evidence="7">
    <location>
        <begin position="274"/>
        <end position="295"/>
    </location>
</feature>
<protein>
    <submittedName>
        <fullName evidence="8">YihY/virulence factor BrkB family protein</fullName>
    </submittedName>
</protein>
<evidence type="ECO:0000256" key="6">
    <source>
        <dbReference type="SAM" id="MobiDB-lite"/>
    </source>
</evidence>
<sequence length="359" mass="39071">MATETRGRGAPAGPAPDDERKPDSPTQLTKPSWGYVARRTVREFLDDECPDQAAALTYYAMLSLFPALVALAALPALIGQDSQRTTDQLMQIVQDIAPSLVTSDVQGPIEQLTKAPGAGWALVIGLLAALWSASGYVDAFGRAMNRVYDVQEGRPFWKLRPAMLAITLLTMLLVLAVAVMLVVSGPVARAIGDAVGLGDTAVTVWNIAKWPVLVLVVVVIVAILYWGTPNVRQPKFRWISMGAVIAIVVWALGSAAFGIYVANFGSYNKTYGSLAGVVVFLLWLWLTNLALLFGAEFDAETERARELQAGLPAEESIQLPPRDTRKIEKSAEKQAMLVRRGRRLRRSRGDDTDLPEERG</sequence>
<feature type="region of interest" description="Disordered" evidence="6">
    <location>
        <begin position="339"/>
        <end position="359"/>
    </location>
</feature>
<dbReference type="AlphaFoldDB" id="A0A418KT58"/>
<evidence type="ECO:0000256" key="1">
    <source>
        <dbReference type="ARBA" id="ARBA00004651"/>
    </source>
</evidence>